<dbReference type="EMBL" id="UINC01210713">
    <property type="protein sequence ID" value="SVE34315.1"/>
    <property type="molecule type" value="Genomic_DNA"/>
</dbReference>
<keyword evidence="6" id="KW-0812">Transmembrane</keyword>
<keyword evidence="4" id="KW-0378">Hydrolase</keyword>
<keyword evidence="5" id="KW-0046">Antibiotic resistance</keyword>
<evidence type="ECO:0000259" key="7">
    <source>
        <dbReference type="Pfam" id="PF03717"/>
    </source>
</evidence>
<evidence type="ECO:0000256" key="1">
    <source>
        <dbReference type="ARBA" id="ARBA00001526"/>
    </source>
</evidence>
<evidence type="ECO:0000256" key="6">
    <source>
        <dbReference type="SAM" id="Phobius"/>
    </source>
</evidence>
<name>A0A383CR64_9ZZZZ</name>
<dbReference type="SUPFAM" id="SSF56519">
    <property type="entry name" value="Penicillin binding protein dimerisation domain"/>
    <property type="match status" value="1"/>
</dbReference>
<dbReference type="InterPro" id="IPR036138">
    <property type="entry name" value="PBP_dimer_sf"/>
</dbReference>
<evidence type="ECO:0000256" key="5">
    <source>
        <dbReference type="ARBA" id="ARBA00023251"/>
    </source>
</evidence>
<keyword evidence="6" id="KW-0472">Membrane</keyword>
<dbReference type="GO" id="GO:0046677">
    <property type="term" value="P:response to antibiotic"/>
    <property type="evidence" value="ECO:0007669"/>
    <property type="project" value="UniProtKB-KW"/>
</dbReference>
<dbReference type="GO" id="GO:0008658">
    <property type="term" value="F:penicillin binding"/>
    <property type="evidence" value="ECO:0007669"/>
    <property type="project" value="InterPro"/>
</dbReference>
<dbReference type="GO" id="GO:0008800">
    <property type="term" value="F:beta-lactamase activity"/>
    <property type="evidence" value="ECO:0007669"/>
    <property type="project" value="UniProtKB-EC"/>
</dbReference>
<dbReference type="AlphaFoldDB" id="A0A383CR64"/>
<gene>
    <name evidence="8" type="ORF">METZ01_LOCUS487169</name>
</gene>
<feature type="transmembrane region" description="Helical" evidence="6">
    <location>
        <begin position="21"/>
        <end position="42"/>
    </location>
</feature>
<feature type="domain" description="Penicillin-binding protein dimerisation" evidence="7">
    <location>
        <begin position="68"/>
        <end position="187"/>
    </location>
</feature>
<dbReference type="Gene3D" id="1.10.150.770">
    <property type="match status" value="1"/>
</dbReference>
<dbReference type="EC" id="3.5.2.6" evidence="2"/>
<keyword evidence="6" id="KW-1133">Transmembrane helix</keyword>
<dbReference type="PANTHER" id="PTHR30627:SF6">
    <property type="entry name" value="BETA-LACTAMASE YBXI-RELATED"/>
    <property type="match status" value="1"/>
</dbReference>
<dbReference type="GO" id="GO:0071555">
    <property type="term" value="P:cell wall organization"/>
    <property type="evidence" value="ECO:0007669"/>
    <property type="project" value="TreeGrafter"/>
</dbReference>
<dbReference type="GO" id="GO:0005886">
    <property type="term" value="C:plasma membrane"/>
    <property type="evidence" value="ECO:0007669"/>
    <property type="project" value="TreeGrafter"/>
</dbReference>
<keyword evidence="3" id="KW-0732">Signal</keyword>
<accession>A0A383CR64</accession>
<evidence type="ECO:0000256" key="2">
    <source>
        <dbReference type="ARBA" id="ARBA00012865"/>
    </source>
</evidence>
<feature type="non-terminal residue" evidence="8">
    <location>
        <position position="231"/>
    </location>
</feature>
<proteinExistence type="predicted"/>
<dbReference type="PANTHER" id="PTHR30627">
    <property type="entry name" value="PEPTIDOGLYCAN D,D-TRANSPEPTIDASE"/>
    <property type="match status" value="1"/>
</dbReference>
<dbReference type="InterPro" id="IPR050515">
    <property type="entry name" value="Beta-lactam/transpept"/>
</dbReference>
<dbReference type="Pfam" id="PF03717">
    <property type="entry name" value="PBP_dimer"/>
    <property type="match status" value="1"/>
</dbReference>
<comment type="catalytic activity">
    <reaction evidence="1">
        <text>a beta-lactam + H2O = a substituted beta-amino acid</text>
        <dbReference type="Rhea" id="RHEA:20401"/>
        <dbReference type="ChEBI" id="CHEBI:15377"/>
        <dbReference type="ChEBI" id="CHEBI:35627"/>
        <dbReference type="ChEBI" id="CHEBI:140347"/>
        <dbReference type="EC" id="3.5.2.6"/>
    </reaction>
</comment>
<evidence type="ECO:0000313" key="8">
    <source>
        <dbReference type="EMBL" id="SVE34315.1"/>
    </source>
</evidence>
<protein>
    <recommendedName>
        <fullName evidence="2">beta-lactamase</fullName>
        <ecNumber evidence="2">3.5.2.6</ecNumber>
    </recommendedName>
</protein>
<dbReference type="InterPro" id="IPR005311">
    <property type="entry name" value="PBP_dimer"/>
</dbReference>
<dbReference type="Gene3D" id="3.90.1310.10">
    <property type="entry name" value="Penicillin-binding protein 2a (Domain 2)"/>
    <property type="match status" value="1"/>
</dbReference>
<evidence type="ECO:0000256" key="4">
    <source>
        <dbReference type="ARBA" id="ARBA00022801"/>
    </source>
</evidence>
<sequence>MGPEKGSIQIQDQFFSRVRKRAGVVFFSLLLLFGFLALRLYAIQIEKHSDHLKRKDDQSNSYVDRTHPRGMILDRDDRVLALSISVPSVWADPSRVTPEMILDLSDALQLDTDKLAQTLSPRRTGVSSPRRFAWVKREVSLVESNRVENLLEKYGVRRGAFGLRSEYVRRYPEGPLASHVLGFASDSSGGEGVERVMHDLLQGGVIRQDVRVDGKRRIVGGRAPEVGLAKV</sequence>
<reference evidence="8" key="1">
    <citation type="submission" date="2018-05" db="EMBL/GenBank/DDBJ databases">
        <authorList>
            <person name="Lanie J.A."/>
            <person name="Ng W.-L."/>
            <person name="Kazmierczak K.M."/>
            <person name="Andrzejewski T.M."/>
            <person name="Davidsen T.M."/>
            <person name="Wayne K.J."/>
            <person name="Tettelin H."/>
            <person name="Glass J.I."/>
            <person name="Rusch D."/>
            <person name="Podicherti R."/>
            <person name="Tsui H.-C.T."/>
            <person name="Winkler M.E."/>
        </authorList>
    </citation>
    <scope>NUCLEOTIDE SEQUENCE</scope>
</reference>
<organism evidence="8">
    <name type="scientific">marine metagenome</name>
    <dbReference type="NCBI Taxonomy" id="408172"/>
    <lineage>
        <taxon>unclassified sequences</taxon>
        <taxon>metagenomes</taxon>
        <taxon>ecological metagenomes</taxon>
    </lineage>
</organism>
<evidence type="ECO:0000256" key="3">
    <source>
        <dbReference type="ARBA" id="ARBA00022729"/>
    </source>
</evidence>